<dbReference type="Gene3D" id="2.40.50.100">
    <property type="match status" value="2"/>
</dbReference>
<evidence type="ECO:0000256" key="3">
    <source>
        <dbReference type="ARBA" id="ARBA00022505"/>
    </source>
</evidence>
<dbReference type="GO" id="GO:0030151">
    <property type="term" value="F:molybdenum ion binding"/>
    <property type="evidence" value="ECO:0007669"/>
    <property type="project" value="UniProtKB-UniRule"/>
</dbReference>
<dbReference type="InterPro" id="IPR036388">
    <property type="entry name" value="WH-like_DNA-bd_sf"/>
</dbReference>
<name>A0A140DZV6_9BACT</name>
<evidence type="ECO:0000259" key="6">
    <source>
        <dbReference type="PROSITE" id="PS51866"/>
    </source>
</evidence>
<feature type="domain" description="Mop" evidence="6">
    <location>
        <begin position="151"/>
        <end position="217"/>
    </location>
</feature>
<dbReference type="EMBL" id="KU144995">
    <property type="protein sequence ID" value="AMK59568.1"/>
    <property type="molecule type" value="Genomic_DNA"/>
</dbReference>
<keyword evidence="3 5" id="KW-0500">Molybdenum</keyword>
<evidence type="ECO:0000256" key="5">
    <source>
        <dbReference type="PIRNR" id="PIRNR005763"/>
    </source>
</evidence>
<dbReference type="InterPro" id="IPR016462">
    <property type="entry name" value="ModE"/>
</dbReference>
<evidence type="ECO:0000313" key="7">
    <source>
        <dbReference type="EMBL" id="AMK59568.1"/>
    </source>
</evidence>
<dbReference type="InterPro" id="IPR004606">
    <property type="entry name" value="Mop_domain"/>
</dbReference>
<dbReference type="InterPro" id="IPR005116">
    <property type="entry name" value="Transp-assoc_OB_typ1"/>
</dbReference>
<dbReference type="AlphaFoldDB" id="A0A140DZV6"/>
<keyword evidence="4" id="KW-0677">Repeat</keyword>
<dbReference type="PROSITE" id="PS51866">
    <property type="entry name" value="MOP"/>
    <property type="match status" value="2"/>
</dbReference>
<dbReference type="Pfam" id="PF03459">
    <property type="entry name" value="TOBE"/>
    <property type="match status" value="2"/>
</dbReference>
<dbReference type="SUPFAM" id="SSF46785">
    <property type="entry name" value="Winged helix' DNA-binding domain"/>
    <property type="match status" value="1"/>
</dbReference>
<dbReference type="SUPFAM" id="SSF50331">
    <property type="entry name" value="MOP-like"/>
    <property type="match status" value="2"/>
</dbReference>
<reference evidence="7" key="1">
    <citation type="journal article" date="2016" name="Appl. Environ. Microbiol.">
        <title>Functional Metagenomics of a Biostimulated Petroleum-Contaminated Soil Reveals an Extraordinary Diversity of Extradiol Dioxygenases.</title>
        <authorList>
            <person name="Terron-Gonzalez L."/>
            <person name="Martin-Cabello G."/>
            <person name="Ferrer M."/>
            <person name="Santero E."/>
        </authorList>
    </citation>
    <scope>NUCLEOTIDE SEQUENCE</scope>
</reference>
<dbReference type="Gene3D" id="1.10.10.10">
    <property type="entry name" value="Winged helix-like DNA-binding domain superfamily/Winged helix DNA-binding domain"/>
    <property type="match status" value="1"/>
</dbReference>
<proteinExistence type="inferred from homology"/>
<dbReference type="InterPro" id="IPR036390">
    <property type="entry name" value="WH_DNA-bd_sf"/>
</dbReference>
<accession>A0A140DZV6</accession>
<evidence type="ECO:0000256" key="2">
    <source>
        <dbReference type="ARBA" id="ARBA00022448"/>
    </source>
</evidence>
<dbReference type="GO" id="GO:0003700">
    <property type="term" value="F:DNA-binding transcription factor activity"/>
    <property type="evidence" value="ECO:0007669"/>
    <property type="project" value="InterPro"/>
</dbReference>
<dbReference type="PANTHER" id="PTHR30432:SF1">
    <property type="entry name" value="DNA-BINDING TRANSCRIPTIONAL DUAL REGULATOR MODE"/>
    <property type="match status" value="1"/>
</dbReference>
<dbReference type="InterPro" id="IPR008995">
    <property type="entry name" value="Mo/tungstate-bd_C_term_dom"/>
</dbReference>
<dbReference type="GO" id="GO:0015689">
    <property type="term" value="P:molybdate ion transport"/>
    <property type="evidence" value="ECO:0007669"/>
    <property type="project" value="UniProtKB-UniRule"/>
</dbReference>
<organism evidence="7">
    <name type="scientific">uncultured bacterium UPO75</name>
    <dbReference type="NCBI Taxonomy" id="1776992"/>
    <lineage>
        <taxon>Bacteria</taxon>
        <taxon>environmental samples</taxon>
    </lineage>
</organism>
<evidence type="ECO:0000256" key="1">
    <source>
        <dbReference type="ARBA" id="ARBA00008110"/>
    </source>
</evidence>
<sequence>MAGDRAPRLATRHARLCNTPGGLVNQPAPWQVKGHVELGPDADTLLGDRRLRLLESIADTGSITRAAKRLGLSYRAAWNAVDALRNLAGEVLLVTQSGGSAGGGTHLTPAGERLLLTYRAVQEHQRRFLIGLQAQLEHPETLPLLRRFAVKTSARNQFFATVTGIRLGTVNAEVTVALNDHDRLVATITLESLSDLQLAPGSEVWALVKAPSVLITAPDPGIRLSARNRLCGTVSRITRGAVNSDVVIDLPGGSAVSAIITNDSLDHLALAVGTPACAVFKAGSVILGVNA</sequence>
<dbReference type="PANTHER" id="PTHR30432">
    <property type="entry name" value="TRANSCRIPTIONAL REGULATOR MODE"/>
    <property type="match status" value="1"/>
</dbReference>
<feature type="domain" description="Mop" evidence="6">
    <location>
        <begin position="223"/>
        <end position="289"/>
    </location>
</feature>
<dbReference type="InterPro" id="IPR000847">
    <property type="entry name" value="LysR_HTH_N"/>
</dbReference>
<comment type="similarity">
    <text evidence="1 5">Belongs to the ModE family.</text>
</comment>
<dbReference type="NCBIfam" id="TIGR00638">
    <property type="entry name" value="Mop"/>
    <property type="match status" value="2"/>
</dbReference>
<protein>
    <submittedName>
        <fullName evidence="7">ModE family transcriptional regulator</fullName>
    </submittedName>
</protein>
<dbReference type="InterPro" id="IPR051815">
    <property type="entry name" value="Molybdate_resp_trans_reg"/>
</dbReference>
<keyword evidence="2 5" id="KW-0813">Transport</keyword>
<dbReference type="PIRSF" id="PIRSF005763">
    <property type="entry name" value="Txn_reg_ModE"/>
    <property type="match status" value="1"/>
</dbReference>
<evidence type="ECO:0000256" key="4">
    <source>
        <dbReference type="ARBA" id="ARBA00022737"/>
    </source>
</evidence>
<dbReference type="Pfam" id="PF00126">
    <property type="entry name" value="HTH_1"/>
    <property type="match status" value="1"/>
</dbReference>